<evidence type="ECO:0000256" key="4">
    <source>
        <dbReference type="ARBA" id="ARBA00022980"/>
    </source>
</evidence>
<dbReference type="AlphaFoldDB" id="A0A346KN98"/>
<evidence type="ECO:0000313" key="9">
    <source>
        <dbReference type="EMBL" id="AXP85389.1"/>
    </source>
</evidence>
<dbReference type="GO" id="GO:1990904">
    <property type="term" value="C:ribonucleoprotein complex"/>
    <property type="evidence" value="ECO:0007669"/>
    <property type="project" value="UniProtKB-KW"/>
</dbReference>
<keyword evidence="2" id="KW-0699">rRNA-binding</keyword>
<dbReference type="InterPro" id="IPR023574">
    <property type="entry name" value="Ribosomal_uL4_dom_sf"/>
</dbReference>
<evidence type="ECO:0000256" key="2">
    <source>
        <dbReference type="ARBA" id="ARBA00022730"/>
    </source>
</evidence>
<gene>
    <name evidence="9" type="primary">rpl4</name>
</gene>
<dbReference type="PANTHER" id="PTHR10746">
    <property type="entry name" value="50S RIBOSOMAL PROTEIN L4"/>
    <property type="match status" value="1"/>
</dbReference>
<keyword evidence="4" id="KW-0689">Ribosomal protein</keyword>
<dbReference type="PANTHER" id="PTHR10746:SF17">
    <property type="entry name" value="LARGE RIBOSOMAL SUBUNIT PROTEIN UL4C"/>
    <property type="match status" value="1"/>
</dbReference>
<dbReference type="GO" id="GO:0006412">
    <property type="term" value="P:translation"/>
    <property type="evidence" value="ECO:0007669"/>
    <property type="project" value="InterPro"/>
</dbReference>
<organism evidence="9">
    <name type="scientific">Apicomplexa sp. WK-2018_Corallicola</name>
    <dbReference type="NCBI Taxonomy" id="2304055"/>
    <lineage>
        <taxon>Eukaryota</taxon>
        <taxon>Sar</taxon>
        <taxon>Alveolata</taxon>
        <taxon>Apicomplexa</taxon>
    </lineage>
</organism>
<dbReference type="GO" id="GO:0005840">
    <property type="term" value="C:ribosome"/>
    <property type="evidence" value="ECO:0007669"/>
    <property type="project" value="UniProtKB-KW"/>
</dbReference>
<feature type="region of interest" description="Disordered" evidence="8">
    <location>
        <begin position="58"/>
        <end position="88"/>
    </location>
</feature>
<dbReference type="GO" id="GO:0019843">
    <property type="term" value="F:rRNA binding"/>
    <property type="evidence" value="ECO:0007669"/>
    <property type="project" value="UniProtKB-KW"/>
</dbReference>
<evidence type="ECO:0000256" key="5">
    <source>
        <dbReference type="ARBA" id="ARBA00023274"/>
    </source>
</evidence>
<sequence length="210" mass="24440">MAVFLQYPIRSFNNWLLYDNIYKITFKLASSFSKNIFRSHRLISHIIREEIKQEHSISKASTKTRGEIRGSNKKPWKQKGTGRARAGSRYSPLWRGGGITFGPFPKVSSNKINRKVWLNAFQYLLFNKRSNILIINYSTSPLGTSLKFSYNSFVRKQLKLCGIDTKFNRTLFIIPKGVKPSEYNSKVTFKSMNELKCKDILFNDYIVIFI</sequence>
<dbReference type="SUPFAM" id="SSF52166">
    <property type="entry name" value="Ribosomal protein L4"/>
    <property type="match status" value="1"/>
</dbReference>
<evidence type="ECO:0000256" key="8">
    <source>
        <dbReference type="SAM" id="MobiDB-lite"/>
    </source>
</evidence>
<proteinExistence type="inferred from homology"/>
<name>A0A346KN98_9APIC</name>
<dbReference type="Pfam" id="PF00573">
    <property type="entry name" value="Ribosomal_L4"/>
    <property type="match status" value="1"/>
</dbReference>
<dbReference type="Gene3D" id="3.40.1370.10">
    <property type="match status" value="1"/>
</dbReference>
<evidence type="ECO:0000256" key="3">
    <source>
        <dbReference type="ARBA" id="ARBA00022884"/>
    </source>
</evidence>
<evidence type="ECO:0000256" key="7">
    <source>
        <dbReference type="ARBA" id="ARBA00035387"/>
    </source>
</evidence>
<keyword evidence="5" id="KW-0687">Ribonucleoprotein</keyword>
<dbReference type="InterPro" id="IPR013005">
    <property type="entry name" value="Ribosomal_uL4-like"/>
</dbReference>
<protein>
    <recommendedName>
        <fullName evidence="6">Large ribosomal subunit protein uL4c</fullName>
    </recommendedName>
    <alternativeName>
        <fullName evidence="7">50S ribosomal protein L4, chloroplastic</fullName>
    </alternativeName>
</protein>
<keyword evidence="3" id="KW-0694">RNA-binding</keyword>
<dbReference type="InterPro" id="IPR002136">
    <property type="entry name" value="Ribosomal_uL4"/>
</dbReference>
<evidence type="ECO:0000256" key="1">
    <source>
        <dbReference type="ARBA" id="ARBA00010528"/>
    </source>
</evidence>
<feature type="compositionally biased region" description="Basic residues" evidence="8">
    <location>
        <begin position="71"/>
        <end position="82"/>
    </location>
</feature>
<comment type="similarity">
    <text evidence="1">Belongs to the universal ribosomal protein uL4 family.</text>
</comment>
<dbReference type="GO" id="GO:0003735">
    <property type="term" value="F:structural constituent of ribosome"/>
    <property type="evidence" value="ECO:0007669"/>
    <property type="project" value="InterPro"/>
</dbReference>
<accession>A0A346KN98</accession>
<dbReference type="EMBL" id="MH304845">
    <property type="protein sequence ID" value="AXP85389.1"/>
    <property type="molecule type" value="Genomic_DNA"/>
</dbReference>
<reference evidence="9" key="1">
    <citation type="submission" date="2018-05" db="EMBL/GenBank/DDBJ databases">
        <title>A widespread coral-associated apicomplexan with an unusual plastid.</title>
        <authorList>
            <person name="Kwong W.K."/>
            <person name="Keeling P.J."/>
        </authorList>
    </citation>
    <scope>NUCLEOTIDE SEQUENCE</scope>
</reference>
<evidence type="ECO:0000256" key="6">
    <source>
        <dbReference type="ARBA" id="ARBA00035208"/>
    </source>
</evidence>